<accession>A0A9Q9F9R4</accession>
<gene>
    <name evidence="1" type="ORF">GPU96_06g11660</name>
    <name evidence="2" type="ORF">PFJ87_06g01490</name>
</gene>
<evidence type="ECO:0000313" key="2">
    <source>
        <dbReference type="EMBL" id="WEL38881.1"/>
    </source>
</evidence>
<reference evidence="2 4" key="2">
    <citation type="submission" date="2023-02" db="EMBL/GenBank/DDBJ databases">
        <title>Encephalitozoon hellem ATCC 50451 complete genome.</title>
        <authorList>
            <person name="Mascarenhas dos Santos A.C."/>
            <person name="Julian A.T."/>
            <person name="Pombert J.-F."/>
        </authorList>
    </citation>
    <scope>NUCLEOTIDE SEQUENCE [LARGE SCALE GENOMIC DNA]</scope>
    <source>
        <strain evidence="2 4">ATCC 50451</strain>
    </source>
</reference>
<evidence type="ECO:0000313" key="3">
    <source>
        <dbReference type="Proteomes" id="UP001059546"/>
    </source>
</evidence>
<proteinExistence type="predicted"/>
<name>A0A9Q9F9R4_ENCHE</name>
<protein>
    <submittedName>
        <fullName evidence="1">Uncharacterized protein</fullName>
    </submittedName>
</protein>
<dbReference type="EMBL" id="CP119067">
    <property type="protein sequence ID" value="WEL38881.1"/>
    <property type="molecule type" value="Genomic_DNA"/>
</dbReference>
<reference evidence="1" key="1">
    <citation type="submission" date="2022-08" db="EMBL/GenBank/DDBJ databases">
        <title>Encephalitozoon hellem ATCC 50604 Complete Genome.</title>
        <authorList>
            <person name="Mascarenhas dos Santos A.C."/>
            <person name="Julian A.T."/>
            <person name="Pombert J.-F."/>
        </authorList>
    </citation>
    <scope>NUCLEOTIDE SEQUENCE</scope>
    <source>
        <strain evidence="1">ATCC 50604</strain>
    </source>
</reference>
<dbReference type="OrthoDB" id="2191179at2759"/>
<keyword evidence="4" id="KW-1185">Reference proteome</keyword>
<dbReference type="Proteomes" id="UP001217963">
    <property type="component" value="Chromosome VI"/>
</dbReference>
<evidence type="ECO:0000313" key="1">
    <source>
        <dbReference type="EMBL" id="UTX43417.1"/>
    </source>
</evidence>
<dbReference type="EMBL" id="CP075152">
    <property type="protein sequence ID" value="UTX43417.1"/>
    <property type="molecule type" value="Genomic_DNA"/>
</dbReference>
<sequence>MIFCETCGSPLEIIENDYICSEGHTIKNRVELLDEGVSTLLDGSSSRVKPKRLLFKKYGQDYMELLGFYILFNDIGEHLHVKSLKYFNIFVDFIKEGPHKTLSKSLLTFTTLRALTYYSKRIEMEAEGKTYLYMDYYKDMMTYPYEERKNAKLADLGITNSNILPIRFESTGMVPVYRILRFFGERNVKLQKNRSYGRFVTFYGETGVLDKEAENRKACFREDLRRDYEMFFKYLQRICDIFMLEITEDLEKKFKGFFYMLDFTNTIYIPEVEVSMFLYIYIMNHKKDFNVLRAIRNLDEILREPYCTLPEEIGHAKSENFCGKEERLQSHLKTLISKVTWFCSAEIERKLKSLKRLFSCCKTPGSLGNYWKSIHNRHKLLFSRNVWYMKKLIVLRRMKSIDENF</sequence>
<dbReference type="Proteomes" id="UP001059546">
    <property type="component" value="Chromosome VI"/>
</dbReference>
<evidence type="ECO:0000313" key="4">
    <source>
        <dbReference type="Proteomes" id="UP001217963"/>
    </source>
</evidence>
<dbReference type="AlphaFoldDB" id="A0A9Q9F9R4"/>
<organism evidence="1 3">
    <name type="scientific">Encephalitozoon hellem</name>
    <name type="common">Microsporidian parasite</name>
    <dbReference type="NCBI Taxonomy" id="27973"/>
    <lineage>
        <taxon>Eukaryota</taxon>
        <taxon>Fungi</taxon>
        <taxon>Fungi incertae sedis</taxon>
        <taxon>Microsporidia</taxon>
        <taxon>Unikaryonidae</taxon>
        <taxon>Encephalitozoon</taxon>
    </lineage>
</organism>